<dbReference type="InterPro" id="IPR004358">
    <property type="entry name" value="Sig_transdc_His_kin-like_C"/>
</dbReference>
<comment type="catalytic activity">
    <reaction evidence="1">
        <text>ATP + protein L-histidine = ADP + protein N-phospho-L-histidine.</text>
        <dbReference type="EC" id="2.7.13.3"/>
    </reaction>
</comment>
<evidence type="ECO:0000313" key="8">
    <source>
        <dbReference type="EMBL" id="KJJ85353.1"/>
    </source>
</evidence>
<dbReference type="SMART" id="SM00388">
    <property type="entry name" value="HisKA"/>
    <property type="match status" value="1"/>
</dbReference>
<dbReference type="GO" id="GO:0000155">
    <property type="term" value="F:phosphorelay sensor kinase activity"/>
    <property type="evidence" value="ECO:0007669"/>
    <property type="project" value="InterPro"/>
</dbReference>
<evidence type="ECO:0000256" key="6">
    <source>
        <dbReference type="ARBA" id="ARBA00023012"/>
    </source>
</evidence>
<dbReference type="Pfam" id="PF00512">
    <property type="entry name" value="HisKA"/>
    <property type="match status" value="1"/>
</dbReference>
<keyword evidence="3" id="KW-0597">Phosphoprotein</keyword>
<reference evidence="8 9" key="1">
    <citation type="submission" date="2015-02" db="EMBL/GenBank/DDBJ databases">
        <title>Single-cell genomics of uncultivated deep-branching MTB reveals a conserved set of magnetosome genes.</title>
        <authorList>
            <person name="Kolinko S."/>
            <person name="Richter M."/>
            <person name="Glockner F.O."/>
            <person name="Brachmann A."/>
            <person name="Schuler D."/>
        </authorList>
    </citation>
    <scope>NUCLEOTIDE SEQUENCE [LARGE SCALE GENOMIC DNA]</scope>
    <source>
        <strain evidence="8">SKK-01</strain>
    </source>
</reference>
<dbReference type="FunFam" id="3.30.565.10:FF:000006">
    <property type="entry name" value="Sensor histidine kinase WalK"/>
    <property type="match status" value="1"/>
</dbReference>
<dbReference type="SUPFAM" id="SSF55874">
    <property type="entry name" value="ATPase domain of HSP90 chaperone/DNA topoisomerase II/histidine kinase"/>
    <property type="match status" value="1"/>
</dbReference>
<evidence type="ECO:0000256" key="3">
    <source>
        <dbReference type="ARBA" id="ARBA00022553"/>
    </source>
</evidence>
<dbReference type="CDD" id="cd00075">
    <property type="entry name" value="HATPase"/>
    <property type="match status" value="1"/>
</dbReference>
<accession>A0A0F0CPV0</accession>
<dbReference type="InterPro" id="IPR050736">
    <property type="entry name" value="Sensor_HK_Regulatory"/>
</dbReference>
<dbReference type="InterPro" id="IPR036097">
    <property type="entry name" value="HisK_dim/P_sf"/>
</dbReference>
<dbReference type="InterPro" id="IPR005467">
    <property type="entry name" value="His_kinase_dom"/>
</dbReference>
<dbReference type="InterPro" id="IPR003594">
    <property type="entry name" value="HATPase_dom"/>
</dbReference>
<dbReference type="Pfam" id="PF02518">
    <property type="entry name" value="HATPase_c"/>
    <property type="match status" value="1"/>
</dbReference>
<dbReference type="PRINTS" id="PR00344">
    <property type="entry name" value="BCTRLSENSOR"/>
</dbReference>
<evidence type="ECO:0000256" key="1">
    <source>
        <dbReference type="ARBA" id="ARBA00000085"/>
    </source>
</evidence>
<dbReference type="CDD" id="cd00082">
    <property type="entry name" value="HisKA"/>
    <property type="match status" value="1"/>
</dbReference>
<keyword evidence="4" id="KW-0808">Transferase</keyword>
<organism evidence="8 9">
    <name type="scientific">Candidatus Omnitrophus magneticus</name>
    <dbReference type="NCBI Taxonomy" id="1609969"/>
    <lineage>
        <taxon>Bacteria</taxon>
        <taxon>Pseudomonadati</taxon>
        <taxon>Candidatus Omnitrophota</taxon>
        <taxon>Candidatus Omnitrophus</taxon>
    </lineage>
</organism>
<dbReference type="EMBL" id="JYNY01000176">
    <property type="protein sequence ID" value="KJJ85353.1"/>
    <property type="molecule type" value="Genomic_DNA"/>
</dbReference>
<proteinExistence type="predicted"/>
<evidence type="ECO:0000256" key="5">
    <source>
        <dbReference type="ARBA" id="ARBA00022777"/>
    </source>
</evidence>
<dbReference type="PROSITE" id="PS50109">
    <property type="entry name" value="HIS_KIN"/>
    <property type="match status" value="1"/>
</dbReference>
<comment type="caution">
    <text evidence="8">The sequence shown here is derived from an EMBL/GenBank/DDBJ whole genome shotgun (WGS) entry which is preliminary data.</text>
</comment>
<dbReference type="Gene3D" id="3.30.565.10">
    <property type="entry name" value="Histidine kinase-like ATPase, C-terminal domain"/>
    <property type="match status" value="1"/>
</dbReference>
<evidence type="ECO:0000259" key="7">
    <source>
        <dbReference type="PROSITE" id="PS50109"/>
    </source>
</evidence>
<dbReference type="EC" id="2.7.13.3" evidence="2"/>
<dbReference type="AlphaFoldDB" id="A0A0F0CPV0"/>
<dbReference type="SMART" id="SM00387">
    <property type="entry name" value="HATPase_c"/>
    <property type="match status" value="1"/>
</dbReference>
<name>A0A0F0CPV0_9BACT</name>
<dbReference type="Gene3D" id="1.10.287.130">
    <property type="match status" value="1"/>
</dbReference>
<dbReference type="Proteomes" id="UP000033428">
    <property type="component" value="Unassembled WGS sequence"/>
</dbReference>
<protein>
    <recommendedName>
        <fullName evidence="2">histidine kinase</fullName>
        <ecNumber evidence="2">2.7.13.3</ecNumber>
    </recommendedName>
</protein>
<dbReference type="SUPFAM" id="SSF47384">
    <property type="entry name" value="Homodimeric domain of signal transducing histidine kinase"/>
    <property type="match status" value="1"/>
</dbReference>
<keyword evidence="9" id="KW-1185">Reference proteome</keyword>
<dbReference type="InterPro" id="IPR003661">
    <property type="entry name" value="HisK_dim/P_dom"/>
</dbReference>
<sequence>MNNKNTEIDITNVQEDRHIVLASEIQSLKKELEDSEWASKKTNEGIKILYKELEKKNNEIRHLDQLKTHFMDTVSHEFKNPLFIIRESLTIMLDDTTGQINEEQKTMLNMSISTVNRLMRLVYDLLDISKIESGKMEMKRSQIDMPALLEENIKTYEKQFTKKNISLTKNIAKLEPIWIDKDKISQAVINLISNAIKYTPEKGSANITLEDAGENIKFEIQNSGPGIPPESINKIFDKFERVTAEKQEGTGLGLPITKEIIELHRGKIWVESKPEQWTKFSFTLPKDLRAGR</sequence>
<dbReference type="PANTHER" id="PTHR43711">
    <property type="entry name" value="TWO-COMPONENT HISTIDINE KINASE"/>
    <property type="match status" value="1"/>
</dbReference>
<evidence type="ECO:0000256" key="2">
    <source>
        <dbReference type="ARBA" id="ARBA00012438"/>
    </source>
</evidence>
<keyword evidence="5 8" id="KW-0418">Kinase</keyword>
<feature type="domain" description="Histidine kinase" evidence="7">
    <location>
        <begin position="73"/>
        <end position="288"/>
    </location>
</feature>
<keyword evidence="6" id="KW-0902">Two-component regulatory system</keyword>
<evidence type="ECO:0000313" key="9">
    <source>
        <dbReference type="Proteomes" id="UP000033428"/>
    </source>
</evidence>
<dbReference type="InterPro" id="IPR036890">
    <property type="entry name" value="HATPase_C_sf"/>
</dbReference>
<dbReference type="PANTHER" id="PTHR43711:SF31">
    <property type="entry name" value="HISTIDINE KINASE"/>
    <property type="match status" value="1"/>
</dbReference>
<evidence type="ECO:0000256" key="4">
    <source>
        <dbReference type="ARBA" id="ARBA00022679"/>
    </source>
</evidence>
<gene>
    <name evidence="8" type="ORF">OMAG_000784</name>
</gene>